<name>A0A1S8CTJ2_9GAMM</name>
<feature type="transmembrane region" description="Helical" evidence="1">
    <location>
        <begin position="75"/>
        <end position="94"/>
    </location>
</feature>
<evidence type="ECO:0000313" key="2">
    <source>
        <dbReference type="EMBL" id="ONG38724.1"/>
    </source>
</evidence>
<sequence>MSKRIKFFLTHLAISILIAIFVSGVIFFLWYPMPLAKSVGVTHIVMIMLTVDVVIGPFFTLLVYKETKKTLKLDLILVILFQVLAFLCGFYTIIHGRPAWIVYNVNGFELIRVNDINQKSLKNAEEFYHKPSWLTPKYVAVKSAKSIKQHNEDVFMETFRGISLAQCPDRYMLLEQAKQQLQQHAQRLKLLNQFNDKASVQAVLKRYPEASAWIPLKATVIDMTVLIDNHGEVIKIVDLRPWK</sequence>
<dbReference type="AlphaFoldDB" id="A0A1S8CTJ2"/>
<dbReference type="NCBIfam" id="NF041437">
    <property type="entry name" value="TfpZ"/>
    <property type="match status" value="1"/>
</dbReference>
<keyword evidence="1" id="KW-1133">Transmembrane helix</keyword>
<keyword evidence="1" id="KW-0472">Membrane</keyword>
<keyword evidence="3" id="KW-1185">Reference proteome</keyword>
<dbReference type="RefSeq" id="WP_076878686.1">
    <property type="nucleotide sequence ID" value="NZ_MLCN01000029.1"/>
</dbReference>
<gene>
    <name evidence="2" type="ORF">BKE30_11180</name>
</gene>
<evidence type="ECO:0000313" key="3">
    <source>
        <dbReference type="Proteomes" id="UP000192132"/>
    </source>
</evidence>
<reference evidence="2 3" key="1">
    <citation type="submission" date="2016-10" db="EMBL/GenBank/DDBJ databases">
        <title>Draft Genome sequence of Alkanindiges sp. strain H1.</title>
        <authorList>
            <person name="Subhash Y."/>
            <person name="Lee S."/>
        </authorList>
    </citation>
    <scope>NUCLEOTIDE SEQUENCE [LARGE SCALE GENOMIC DNA]</scope>
    <source>
        <strain evidence="2 3">H1</strain>
    </source>
</reference>
<protein>
    <submittedName>
        <fullName evidence="2">Type IV pilin accessory protein</fullName>
    </submittedName>
</protein>
<comment type="caution">
    <text evidence="2">The sequence shown here is derived from an EMBL/GenBank/DDBJ whole genome shotgun (WGS) entry which is preliminary data.</text>
</comment>
<evidence type="ECO:0000256" key="1">
    <source>
        <dbReference type="SAM" id="Phobius"/>
    </source>
</evidence>
<feature type="transmembrane region" description="Helical" evidence="1">
    <location>
        <begin position="43"/>
        <end position="63"/>
    </location>
</feature>
<dbReference type="InterPro" id="IPR047814">
    <property type="entry name" value="TfpX/TfpZ-like"/>
</dbReference>
<dbReference type="EMBL" id="MLCN01000029">
    <property type="protein sequence ID" value="ONG38724.1"/>
    <property type="molecule type" value="Genomic_DNA"/>
</dbReference>
<dbReference type="OrthoDB" id="8613597at2"/>
<feature type="transmembrane region" description="Helical" evidence="1">
    <location>
        <begin position="7"/>
        <end position="31"/>
    </location>
</feature>
<keyword evidence="1" id="KW-0812">Transmembrane</keyword>
<dbReference type="Proteomes" id="UP000192132">
    <property type="component" value="Unassembled WGS sequence"/>
</dbReference>
<accession>A0A1S8CTJ2</accession>
<organism evidence="2 3">
    <name type="scientific">Alkanindiges hydrocarboniclasticus</name>
    <dbReference type="NCBI Taxonomy" id="1907941"/>
    <lineage>
        <taxon>Bacteria</taxon>
        <taxon>Pseudomonadati</taxon>
        <taxon>Pseudomonadota</taxon>
        <taxon>Gammaproteobacteria</taxon>
        <taxon>Moraxellales</taxon>
        <taxon>Moraxellaceae</taxon>
        <taxon>Alkanindiges</taxon>
    </lineage>
</organism>
<proteinExistence type="predicted"/>